<organism evidence="2 3">
    <name type="scientific">Bacteroides xylanisolvens</name>
    <dbReference type="NCBI Taxonomy" id="371601"/>
    <lineage>
        <taxon>Bacteria</taxon>
        <taxon>Pseudomonadati</taxon>
        <taxon>Bacteroidota</taxon>
        <taxon>Bacteroidia</taxon>
        <taxon>Bacteroidales</taxon>
        <taxon>Bacteroidaceae</taxon>
        <taxon>Bacteroides</taxon>
    </lineage>
</organism>
<reference evidence="2 3" key="1">
    <citation type="submission" date="2018-08" db="EMBL/GenBank/DDBJ databases">
        <title>A genome reference for cultivated species of the human gut microbiota.</title>
        <authorList>
            <person name="Zou Y."/>
            <person name="Xue W."/>
            <person name="Luo G."/>
        </authorList>
    </citation>
    <scope>NUCLEOTIDE SEQUENCE [LARGE SCALE GENOMIC DNA]</scope>
    <source>
        <strain evidence="2 3">AF14-7</strain>
    </source>
</reference>
<accession>A0A412VX18</accession>
<dbReference type="Proteomes" id="UP000283369">
    <property type="component" value="Unassembled WGS sequence"/>
</dbReference>
<gene>
    <name evidence="2" type="ORF">DWW25_12695</name>
</gene>
<name>A0A412VX18_9BACE</name>
<dbReference type="AlphaFoldDB" id="A0A412VX18"/>
<evidence type="ECO:0000313" key="2">
    <source>
        <dbReference type="EMBL" id="RGV14252.1"/>
    </source>
</evidence>
<feature type="region of interest" description="Disordered" evidence="1">
    <location>
        <begin position="38"/>
        <end position="65"/>
    </location>
</feature>
<sequence length="85" mass="9250">MERSWGKSSQKLLLCVTVEAGKVGDYGSYYRLTHTAPASAHTPAKPDYKRQPMRRKPLRNGSPCGTGDSCDARCGFAPPGTCCRD</sequence>
<protein>
    <submittedName>
        <fullName evidence="2">Uncharacterized protein</fullName>
    </submittedName>
</protein>
<comment type="caution">
    <text evidence="2">The sequence shown here is derived from an EMBL/GenBank/DDBJ whole genome shotgun (WGS) entry which is preliminary data.</text>
</comment>
<evidence type="ECO:0000256" key="1">
    <source>
        <dbReference type="SAM" id="MobiDB-lite"/>
    </source>
</evidence>
<evidence type="ECO:0000313" key="3">
    <source>
        <dbReference type="Proteomes" id="UP000283369"/>
    </source>
</evidence>
<dbReference type="EMBL" id="QRYV01000027">
    <property type="protein sequence ID" value="RGV14252.1"/>
    <property type="molecule type" value="Genomic_DNA"/>
</dbReference>
<proteinExistence type="predicted"/>